<dbReference type="SUPFAM" id="SSF53067">
    <property type="entry name" value="Actin-like ATPase domain"/>
    <property type="match status" value="1"/>
</dbReference>
<comment type="similarity">
    <text evidence="1">Belongs to the ROK (NagC/XylR) family.</text>
</comment>
<dbReference type="CDD" id="cd24058">
    <property type="entry name" value="ASKHA_NBD_ROK_PPGK"/>
    <property type="match status" value="1"/>
</dbReference>
<dbReference type="AlphaFoldDB" id="A0A3S1AT25"/>
<dbReference type="Proteomes" id="UP000271624">
    <property type="component" value="Unassembled WGS sequence"/>
</dbReference>
<keyword evidence="3" id="KW-1185">Reference proteome</keyword>
<organism evidence="2 3">
    <name type="scientific">Dulcicalothrix desertica PCC 7102</name>
    <dbReference type="NCBI Taxonomy" id="232991"/>
    <lineage>
        <taxon>Bacteria</taxon>
        <taxon>Bacillati</taxon>
        <taxon>Cyanobacteriota</taxon>
        <taxon>Cyanophyceae</taxon>
        <taxon>Nostocales</taxon>
        <taxon>Calotrichaceae</taxon>
        <taxon>Dulcicalothrix</taxon>
    </lineage>
</organism>
<evidence type="ECO:0008006" key="4">
    <source>
        <dbReference type="Google" id="ProtNLM"/>
    </source>
</evidence>
<evidence type="ECO:0000313" key="2">
    <source>
        <dbReference type="EMBL" id="RUT08568.1"/>
    </source>
</evidence>
<dbReference type="OrthoDB" id="9810372at2"/>
<reference evidence="2" key="1">
    <citation type="submission" date="2018-12" db="EMBL/GenBank/DDBJ databases">
        <authorList>
            <person name="Will S."/>
            <person name="Neumann-Schaal M."/>
            <person name="Henke P."/>
        </authorList>
    </citation>
    <scope>NUCLEOTIDE SEQUENCE</scope>
    <source>
        <strain evidence="2">PCC 7102</strain>
    </source>
</reference>
<protein>
    <recommendedName>
        <fullName evidence="4">Polyphosphate glucokinase</fullName>
    </recommendedName>
</protein>
<dbReference type="Pfam" id="PF00480">
    <property type="entry name" value="ROK"/>
    <property type="match status" value="1"/>
</dbReference>
<dbReference type="EMBL" id="RSCL01000003">
    <property type="protein sequence ID" value="RUT08568.1"/>
    <property type="molecule type" value="Genomic_DNA"/>
</dbReference>
<dbReference type="RefSeq" id="WP_127080354.1">
    <property type="nucleotide sequence ID" value="NZ_RSCL01000003.1"/>
</dbReference>
<dbReference type="InterPro" id="IPR043129">
    <property type="entry name" value="ATPase_NBD"/>
</dbReference>
<dbReference type="Gene3D" id="3.30.420.40">
    <property type="match status" value="2"/>
</dbReference>
<gene>
    <name evidence="2" type="ORF">DSM106972_017360</name>
</gene>
<reference evidence="2" key="2">
    <citation type="journal article" date="2019" name="Genome Biol. Evol.">
        <title>Day and night: Metabolic profiles and evolutionary relationships of six axenic non-marine cyanobacteria.</title>
        <authorList>
            <person name="Will S.E."/>
            <person name="Henke P."/>
            <person name="Boedeker C."/>
            <person name="Huang S."/>
            <person name="Brinkmann H."/>
            <person name="Rohde M."/>
            <person name="Jarek M."/>
            <person name="Friedl T."/>
            <person name="Seufert S."/>
            <person name="Schumacher M."/>
            <person name="Overmann J."/>
            <person name="Neumann-Schaal M."/>
            <person name="Petersen J."/>
        </authorList>
    </citation>
    <scope>NUCLEOTIDE SEQUENCE [LARGE SCALE GENOMIC DNA]</scope>
    <source>
        <strain evidence="2">PCC 7102</strain>
    </source>
</reference>
<dbReference type="InterPro" id="IPR000600">
    <property type="entry name" value="ROK"/>
</dbReference>
<comment type="caution">
    <text evidence="2">The sequence shown here is derived from an EMBL/GenBank/DDBJ whole genome shotgun (WGS) entry which is preliminary data.</text>
</comment>
<proteinExistence type="inferred from homology"/>
<evidence type="ECO:0000256" key="1">
    <source>
        <dbReference type="ARBA" id="ARBA00006479"/>
    </source>
</evidence>
<accession>A0A3S1AT25</accession>
<sequence length="235" mass="25509">MTDTNASTRTLSIDIGGSGIKVMVLDETGNPLTERVRLDTPQPPTPEAVMNTIAQLVTSVGEFDRTSAGFPGVVRAGVTETAVNLHPDWVGYDLGTALSKQFQKPARVINDADMQGLGAIAGKGVELVITLGTGFGSALFLDGKLVPNLEMGHHRFRKRETYEEQLGRAALEKVGESKWNERLEKAIASLQHLFNYDYLYIGGGEAKLVKIKLAENIKIISNLNGLLGGINLWKY</sequence>
<name>A0A3S1AT25_9CYAN</name>
<dbReference type="PANTHER" id="PTHR18964">
    <property type="entry name" value="ROK (REPRESSOR, ORF, KINASE) FAMILY"/>
    <property type="match status" value="1"/>
</dbReference>
<evidence type="ECO:0000313" key="3">
    <source>
        <dbReference type="Proteomes" id="UP000271624"/>
    </source>
</evidence>